<dbReference type="EMBL" id="SMOL01000143">
    <property type="protein sequence ID" value="KAB2630592.1"/>
    <property type="molecule type" value="Genomic_DNA"/>
</dbReference>
<name>A0A5N5HWR8_9ROSA</name>
<evidence type="ECO:0000313" key="1">
    <source>
        <dbReference type="EMBL" id="KAB2630592.1"/>
    </source>
</evidence>
<organism evidence="1 2">
    <name type="scientific">Pyrus ussuriensis x Pyrus communis</name>
    <dbReference type="NCBI Taxonomy" id="2448454"/>
    <lineage>
        <taxon>Eukaryota</taxon>
        <taxon>Viridiplantae</taxon>
        <taxon>Streptophyta</taxon>
        <taxon>Embryophyta</taxon>
        <taxon>Tracheophyta</taxon>
        <taxon>Spermatophyta</taxon>
        <taxon>Magnoliopsida</taxon>
        <taxon>eudicotyledons</taxon>
        <taxon>Gunneridae</taxon>
        <taxon>Pentapetalae</taxon>
        <taxon>rosids</taxon>
        <taxon>fabids</taxon>
        <taxon>Rosales</taxon>
        <taxon>Rosaceae</taxon>
        <taxon>Amygdaloideae</taxon>
        <taxon>Maleae</taxon>
        <taxon>Pyrus</taxon>
    </lineage>
</organism>
<dbReference type="AlphaFoldDB" id="A0A5N5HWR8"/>
<keyword evidence="1" id="KW-0675">Receptor</keyword>
<dbReference type="Proteomes" id="UP000327157">
    <property type="component" value="Chromosome 12"/>
</dbReference>
<reference evidence="2" key="2">
    <citation type="submission" date="2019-10" db="EMBL/GenBank/DDBJ databases">
        <title>A de novo genome assembly of a pear dwarfing rootstock.</title>
        <authorList>
            <person name="Wang F."/>
            <person name="Wang J."/>
            <person name="Li S."/>
            <person name="Zhang Y."/>
            <person name="Fang M."/>
            <person name="Ma L."/>
            <person name="Zhao Y."/>
            <person name="Jiang S."/>
        </authorList>
    </citation>
    <scope>NUCLEOTIDE SEQUENCE [LARGE SCALE GENOMIC DNA]</scope>
</reference>
<evidence type="ECO:0000313" key="2">
    <source>
        <dbReference type="Proteomes" id="UP000327157"/>
    </source>
</evidence>
<gene>
    <name evidence="1" type="ORF">D8674_008111</name>
</gene>
<accession>A0A5N5HWR8</accession>
<keyword evidence="2" id="KW-1185">Reference proteome</keyword>
<protein>
    <submittedName>
        <fullName evidence="1">Receptor-like protein 12</fullName>
    </submittedName>
</protein>
<proteinExistence type="predicted"/>
<reference evidence="1 2" key="3">
    <citation type="submission" date="2019-11" db="EMBL/GenBank/DDBJ databases">
        <title>A de novo genome assembly of a pear dwarfing rootstock.</title>
        <authorList>
            <person name="Wang F."/>
            <person name="Wang J."/>
            <person name="Li S."/>
            <person name="Zhang Y."/>
            <person name="Fang M."/>
            <person name="Ma L."/>
            <person name="Zhao Y."/>
            <person name="Jiang S."/>
        </authorList>
    </citation>
    <scope>NUCLEOTIDE SEQUENCE [LARGE SCALE GENOMIC DNA]</scope>
    <source>
        <strain evidence="1">S2</strain>
        <tissue evidence="1">Leaf</tissue>
    </source>
</reference>
<sequence length="79" mass="9065">MEVTEILELRLIGILSVSKLDLHLALDLRWLGHLCCARDEDEDFLVKLNNDKSDGDIFHNPKAATASMQAERRNPFVFR</sequence>
<comment type="caution">
    <text evidence="1">The sequence shown here is derived from an EMBL/GenBank/DDBJ whole genome shotgun (WGS) entry which is preliminary data.</text>
</comment>
<reference evidence="1 2" key="1">
    <citation type="submission" date="2019-09" db="EMBL/GenBank/DDBJ databases">
        <authorList>
            <person name="Ou C."/>
        </authorList>
    </citation>
    <scope>NUCLEOTIDE SEQUENCE [LARGE SCALE GENOMIC DNA]</scope>
    <source>
        <strain evidence="1">S2</strain>
        <tissue evidence="1">Leaf</tissue>
    </source>
</reference>